<dbReference type="Proteomes" id="UP000010319">
    <property type="component" value="Unassembled WGS sequence"/>
</dbReference>
<proteinExistence type="predicted"/>
<accession>A0ABM9Y068</accession>
<evidence type="ECO:0000313" key="1">
    <source>
        <dbReference type="EMBL" id="EEQ07097.1"/>
    </source>
</evidence>
<dbReference type="EMBL" id="AALC02000016">
    <property type="protein sequence ID" value="EEQ07097.1"/>
    <property type="molecule type" value="Genomic_DNA"/>
</dbReference>
<comment type="caution">
    <text evidence="1">The sequence shown here is derived from an EMBL/GenBank/DDBJ whole genome shotgun (WGS) entry which is preliminary data.</text>
</comment>
<keyword evidence="2" id="KW-1185">Reference proteome</keyword>
<gene>
    <name evidence="1" type="ORF">yberc0001_5140</name>
</gene>
<name>A0ABM9Y068_YERBE</name>
<sequence length="49" mass="5360">MQIVTSATTATAAICFIVNERLTRKLALRQCRLNKKSGCHIMGLPVDSV</sequence>
<protein>
    <submittedName>
        <fullName evidence="1">Diguanylate cyclase/phosphodiesterase</fullName>
    </submittedName>
</protein>
<reference evidence="1" key="1">
    <citation type="submission" date="2008-12" db="EMBL/GenBank/DDBJ databases">
        <title>Annotation of the Yersinia bercovieri ATCC 43970 genome.</title>
        <authorList>
            <person name="Read T.D."/>
            <person name="Akmal A."/>
            <person name="Bishop-Lilly K."/>
            <person name="Chen P.E."/>
            <person name="Cook C."/>
            <person name="Kiley M.P."/>
            <person name="Lentz S."/>
            <person name="Mateczun A."/>
            <person name="Nagarajan N."/>
            <person name="Nolan N."/>
            <person name="Osborne B.I."/>
            <person name="Pop M."/>
            <person name="Sozhamannan S."/>
            <person name="Stewart A.C."/>
            <person name="Sulakvelidze A."/>
            <person name="Thomason B."/>
            <person name="Willner K."/>
            <person name="Zwick M.E."/>
        </authorList>
    </citation>
    <scope>NUCLEOTIDE SEQUENCE [LARGE SCALE GENOMIC DNA]</scope>
    <source>
        <strain evidence="1">ATCC 43970</strain>
    </source>
</reference>
<evidence type="ECO:0000313" key="2">
    <source>
        <dbReference type="Proteomes" id="UP000010319"/>
    </source>
</evidence>
<organism evidence="1 2">
    <name type="scientific">Yersinia bercovieri ATCC 43970</name>
    <dbReference type="NCBI Taxonomy" id="349968"/>
    <lineage>
        <taxon>Bacteria</taxon>
        <taxon>Pseudomonadati</taxon>
        <taxon>Pseudomonadota</taxon>
        <taxon>Gammaproteobacteria</taxon>
        <taxon>Enterobacterales</taxon>
        <taxon>Yersiniaceae</taxon>
        <taxon>Yersinia</taxon>
    </lineage>
</organism>